<gene>
    <name evidence="2" type="ORF">J1N35_018575</name>
</gene>
<dbReference type="AlphaFoldDB" id="A0A9D3VQY3"/>
<organism evidence="2 3">
    <name type="scientific">Gossypium stocksii</name>
    <dbReference type="NCBI Taxonomy" id="47602"/>
    <lineage>
        <taxon>Eukaryota</taxon>
        <taxon>Viridiplantae</taxon>
        <taxon>Streptophyta</taxon>
        <taxon>Embryophyta</taxon>
        <taxon>Tracheophyta</taxon>
        <taxon>Spermatophyta</taxon>
        <taxon>Magnoliopsida</taxon>
        <taxon>eudicotyledons</taxon>
        <taxon>Gunneridae</taxon>
        <taxon>Pentapetalae</taxon>
        <taxon>rosids</taxon>
        <taxon>malvids</taxon>
        <taxon>Malvales</taxon>
        <taxon>Malvaceae</taxon>
        <taxon>Malvoideae</taxon>
        <taxon>Gossypium</taxon>
    </lineage>
</organism>
<accession>A0A9D3VQY3</accession>
<name>A0A9D3VQY3_9ROSI</name>
<sequence length="197" mass="21457">MDPNVKQNRSSGRDKGSGGRDIFNKAREKSGQSFNVGQGNKKGTIGPSGSKQVGRESIHLKGVVLDRALKDNGLLDQNKENPIHSDFDLFSFPSPTDSVSGNEGVARDRVLVVFKENSNPNLHVPNIDGSEALDNSGIVSSRRYGGDKIRDGRIGGSLIRQLVAGVFVSNCRKLSIQLIKWLNSSLLNLNMRLKMEV</sequence>
<dbReference type="Proteomes" id="UP000828251">
    <property type="component" value="Unassembled WGS sequence"/>
</dbReference>
<feature type="region of interest" description="Disordered" evidence="1">
    <location>
        <begin position="1"/>
        <end position="54"/>
    </location>
</feature>
<evidence type="ECO:0000256" key="1">
    <source>
        <dbReference type="SAM" id="MobiDB-lite"/>
    </source>
</evidence>
<protein>
    <submittedName>
        <fullName evidence="2">Uncharacterized protein</fullName>
    </submittedName>
</protein>
<dbReference type="OrthoDB" id="10630059at2759"/>
<evidence type="ECO:0000313" key="2">
    <source>
        <dbReference type="EMBL" id="KAH1091318.1"/>
    </source>
</evidence>
<evidence type="ECO:0000313" key="3">
    <source>
        <dbReference type="Proteomes" id="UP000828251"/>
    </source>
</evidence>
<proteinExistence type="predicted"/>
<comment type="caution">
    <text evidence="2">The sequence shown here is derived from an EMBL/GenBank/DDBJ whole genome shotgun (WGS) entry which is preliminary data.</text>
</comment>
<feature type="compositionally biased region" description="Basic and acidic residues" evidence="1">
    <location>
        <begin position="11"/>
        <end position="30"/>
    </location>
</feature>
<keyword evidence="3" id="KW-1185">Reference proteome</keyword>
<reference evidence="2 3" key="1">
    <citation type="journal article" date="2021" name="Plant Biotechnol. J.">
        <title>Multi-omics assisted identification of the key and species-specific regulatory components of drought-tolerant mechanisms in Gossypium stocksii.</title>
        <authorList>
            <person name="Yu D."/>
            <person name="Ke L."/>
            <person name="Zhang D."/>
            <person name="Wu Y."/>
            <person name="Sun Y."/>
            <person name="Mei J."/>
            <person name="Sun J."/>
            <person name="Sun Y."/>
        </authorList>
    </citation>
    <scope>NUCLEOTIDE SEQUENCE [LARGE SCALE GENOMIC DNA]</scope>
    <source>
        <strain evidence="3">cv. E1</strain>
        <tissue evidence="2">Leaf</tissue>
    </source>
</reference>
<dbReference type="EMBL" id="JAIQCV010000006">
    <property type="protein sequence ID" value="KAH1091318.1"/>
    <property type="molecule type" value="Genomic_DNA"/>
</dbReference>